<gene>
    <name evidence="3" type="ORF">IM532_07815</name>
</gene>
<feature type="compositionally biased region" description="Polar residues" evidence="1">
    <location>
        <begin position="209"/>
        <end position="220"/>
    </location>
</feature>
<accession>A0A8J7FMX2</accession>
<organism evidence="3 4">
    <name type="scientific">Faecalibacter rhinopitheci</name>
    <dbReference type="NCBI Taxonomy" id="2779678"/>
    <lineage>
        <taxon>Bacteria</taxon>
        <taxon>Pseudomonadati</taxon>
        <taxon>Bacteroidota</taxon>
        <taxon>Flavobacteriia</taxon>
        <taxon>Flavobacteriales</taxon>
        <taxon>Weeksellaceae</taxon>
        <taxon>Faecalibacter</taxon>
    </lineage>
</organism>
<dbReference type="AlphaFoldDB" id="A0A8J7FMX2"/>
<feature type="region of interest" description="Disordered" evidence="1">
    <location>
        <begin position="209"/>
        <end position="229"/>
    </location>
</feature>
<feature type="signal peptide" evidence="2">
    <location>
        <begin position="1"/>
        <end position="19"/>
    </location>
</feature>
<evidence type="ECO:0000313" key="4">
    <source>
        <dbReference type="Proteomes" id="UP000608754"/>
    </source>
</evidence>
<keyword evidence="4" id="KW-1185">Reference proteome</keyword>
<dbReference type="RefSeq" id="WP_194182895.1">
    <property type="nucleotide sequence ID" value="NZ_JADGIK010000004.1"/>
</dbReference>
<keyword evidence="2" id="KW-0732">Signal</keyword>
<sequence length="229" mass="25566">MKKIYFLILLNLVFFKGIAQENYTPGVGINTPEPKRTLDVNGDIVSTGDNDKWFFENPGKSGSSTSDSFLTVIDKDDNKLKKFNPSDMSYGAINYAIYRFNRLPNTGLKAYNTKINANDYHVVIGGFIIYGDNNTTATTVTGTATTINQNVLYNSRAYVNENNEWVLTFSPNNGAIFNKSRVDIVLNVTIYRKNLLLLDANEIITYDMNSNSSDRNQGRGTTPKPIGIN</sequence>
<dbReference type="EMBL" id="JADGIK010000004">
    <property type="protein sequence ID" value="MBF0597352.1"/>
    <property type="molecule type" value="Genomic_DNA"/>
</dbReference>
<comment type="caution">
    <text evidence="3">The sequence shown here is derived from an EMBL/GenBank/DDBJ whole genome shotgun (WGS) entry which is preliminary data.</text>
</comment>
<name>A0A8J7FMX2_9FLAO</name>
<evidence type="ECO:0000256" key="2">
    <source>
        <dbReference type="SAM" id="SignalP"/>
    </source>
</evidence>
<evidence type="ECO:0000313" key="3">
    <source>
        <dbReference type="EMBL" id="MBF0597352.1"/>
    </source>
</evidence>
<proteinExistence type="predicted"/>
<reference evidence="3" key="1">
    <citation type="submission" date="2020-10" db="EMBL/GenBank/DDBJ databases">
        <authorList>
            <person name="Lu T."/>
            <person name="Wang Q."/>
            <person name="Han X."/>
        </authorList>
    </citation>
    <scope>NUCLEOTIDE SEQUENCE</scope>
    <source>
        <strain evidence="3">WQ 117</strain>
    </source>
</reference>
<feature type="chain" id="PRO_5035157236" evidence="2">
    <location>
        <begin position="20"/>
        <end position="229"/>
    </location>
</feature>
<protein>
    <submittedName>
        <fullName evidence="3">Uncharacterized protein</fullName>
    </submittedName>
</protein>
<dbReference type="Proteomes" id="UP000608754">
    <property type="component" value="Unassembled WGS sequence"/>
</dbReference>
<evidence type="ECO:0000256" key="1">
    <source>
        <dbReference type="SAM" id="MobiDB-lite"/>
    </source>
</evidence>